<dbReference type="PANTHER" id="PTHR23137">
    <property type="entry name" value="VESICLE TRANSPORT PROTEIN-RELATED"/>
    <property type="match status" value="1"/>
</dbReference>
<feature type="transmembrane region" description="Helical" evidence="8">
    <location>
        <begin position="110"/>
        <end position="130"/>
    </location>
</feature>
<evidence type="ECO:0000256" key="6">
    <source>
        <dbReference type="ARBA" id="ARBA00023136"/>
    </source>
</evidence>
<feature type="transmembrane region" description="Helical" evidence="8">
    <location>
        <begin position="47"/>
        <end position="70"/>
    </location>
</feature>
<dbReference type="EMBL" id="GIBP01009040">
    <property type="protein sequence ID" value="NDV38009.1"/>
    <property type="molecule type" value="Transcribed_RNA"/>
</dbReference>
<protein>
    <recommendedName>
        <fullName evidence="8">Vesicle transport protein</fullName>
    </recommendedName>
</protein>
<evidence type="ECO:0000256" key="5">
    <source>
        <dbReference type="ARBA" id="ARBA00022989"/>
    </source>
</evidence>
<dbReference type="AlphaFoldDB" id="A0A6B2LLI6"/>
<dbReference type="GO" id="GO:0012505">
    <property type="term" value="C:endomembrane system"/>
    <property type="evidence" value="ECO:0007669"/>
    <property type="project" value="UniProtKB-ARBA"/>
</dbReference>
<comment type="function">
    <text evidence="8">May be involved in fusion of retrograde transport vesicles derived from an endocytic compartment with the Golgi complex.</text>
</comment>
<dbReference type="InterPro" id="IPR007305">
    <property type="entry name" value="Vesicle_transpt_Got1/SFT2"/>
</dbReference>
<evidence type="ECO:0000256" key="3">
    <source>
        <dbReference type="ARBA" id="ARBA00022692"/>
    </source>
</evidence>
<evidence type="ECO:0000256" key="2">
    <source>
        <dbReference type="ARBA" id="ARBA00022448"/>
    </source>
</evidence>
<evidence type="ECO:0000256" key="7">
    <source>
        <dbReference type="ARBA" id="ARBA00025800"/>
    </source>
</evidence>
<keyword evidence="5 8" id="KW-1133">Transmembrane helix</keyword>
<keyword evidence="3 8" id="KW-0812">Transmembrane</keyword>
<sequence>MSKESSSGTPFDSLLGSQGGGNAAMNVVGAVTPNDSLFPSLSLKQRLIGFAICAGIGFLLSVIGGLMLIFGNFQAFGILYSIGNLVTILSTCFLVGPVKQFKSMVESSRLISTIIFFVSLGATLAVAFTIQSGGLVILLVVVQWLAFAWYSLSYIPFAQSCVKKAVGSVVA</sequence>
<accession>A0A6B2LLI6</accession>
<dbReference type="GO" id="GO:0015031">
    <property type="term" value="P:protein transport"/>
    <property type="evidence" value="ECO:0007669"/>
    <property type="project" value="UniProtKB-KW"/>
</dbReference>
<evidence type="ECO:0000256" key="8">
    <source>
        <dbReference type="RuleBase" id="RU363111"/>
    </source>
</evidence>
<evidence type="ECO:0000256" key="4">
    <source>
        <dbReference type="ARBA" id="ARBA00022927"/>
    </source>
</evidence>
<dbReference type="Pfam" id="PF04178">
    <property type="entry name" value="Got1"/>
    <property type="match status" value="1"/>
</dbReference>
<dbReference type="GO" id="GO:0016192">
    <property type="term" value="P:vesicle-mediated transport"/>
    <property type="evidence" value="ECO:0007669"/>
    <property type="project" value="InterPro"/>
</dbReference>
<reference evidence="9" key="1">
    <citation type="journal article" date="2020" name="J. Eukaryot. Microbiol.">
        <title>De novo Sequencing, Assembly and Annotation of the Transcriptome for the Free-Living Testate Amoeba Arcella intermedia.</title>
        <authorList>
            <person name="Ribeiro G.M."/>
            <person name="Porfirio-Sousa A.L."/>
            <person name="Maurer-Alcala X.X."/>
            <person name="Katz L.A."/>
            <person name="Lahr D.J.G."/>
        </authorList>
    </citation>
    <scope>NUCLEOTIDE SEQUENCE</scope>
</reference>
<dbReference type="InterPro" id="IPR011691">
    <property type="entry name" value="Vesicle_transpt_SFT2"/>
</dbReference>
<proteinExistence type="inferred from homology"/>
<comment type="subcellular location">
    <subcellularLocation>
        <location evidence="1 8">Membrane</location>
        <topology evidence="1 8">Multi-pass membrane protein</topology>
    </subcellularLocation>
</comment>
<keyword evidence="2 8" id="KW-0813">Transport</keyword>
<name>A0A6B2LLI6_9EUKA</name>
<dbReference type="GO" id="GO:0016020">
    <property type="term" value="C:membrane"/>
    <property type="evidence" value="ECO:0007669"/>
    <property type="project" value="UniProtKB-SubCell"/>
</dbReference>
<keyword evidence="6 8" id="KW-0472">Membrane</keyword>
<feature type="transmembrane region" description="Helical" evidence="8">
    <location>
        <begin position="136"/>
        <end position="155"/>
    </location>
</feature>
<feature type="transmembrane region" description="Helical" evidence="8">
    <location>
        <begin position="76"/>
        <end position="98"/>
    </location>
</feature>
<evidence type="ECO:0000256" key="1">
    <source>
        <dbReference type="ARBA" id="ARBA00004141"/>
    </source>
</evidence>
<evidence type="ECO:0000313" key="9">
    <source>
        <dbReference type="EMBL" id="NDV38009.1"/>
    </source>
</evidence>
<organism evidence="9">
    <name type="scientific">Arcella intermedia</name>
    <dbReference type="NCBI Taxonomy" id="1963864"/>
    <lineage>
        <taxon>Eukaryota</taxon>
        <taxon>Amoebozoa</taxon>
        <taxon>Tubulinea</taxon>
        <taxon>Elardia</taxon>
        <taxon>Arcellinida</taxon>
        <taxon>Sphaerothecina</taxon>
        <taxon>Arcellidae</taxon>
        <taxon>Arcella</taxon>
    </lineage>
</organism>
<dbReference type="GO" id="GO:0005737">
    <property type="term" value="C:cytoplasm"/>
    <property type="evidence" value="ECO:0007669"/>
    <property type="project" value="UniProtKB-ARBA"/>
</dbReference>
<keyword evidence="4 8" id="KW-0653">Protein transport</keyword>
<dbReference type="PANTHER" id="PTHR23137:SF6">
    <property type="entry name" value="VESICLE TRANSPORT PROTEIN"/>
    <property type="match status" value="1"/>
</dbReference>
<comment type="similarity">
    <text evidence="7 8">Belongs to the SFT2 family.</text>
</comment>